<proteinExistence type="predicted"/>
<protein>
    <submittedName>
        <fullName evidence="1">Uncharacterized protein</fullName>
    </submittedName>
</protein>
<dbReference type="HOGENOM" id="CLU_1592414_0_0_11"/>
<reference evidence="1 2" key="1">
    <citation type="journal article" date="2008" name="J. Bacteriol.">
        <title>Complete genome sequence of the soil actinomycete Kocuria rhizophila.</title>
        <authorList>
            <person name="Takarada H."/>
            <person name="Sekine M."/>
            <person name="Kosugi H."/>
            <person name="Matsuo Y."/>
            <person name="Fujisawa T."/>
            <person name="Omata S."/>
            <person name="Kishi E."/>
            <person name="Shimizu A."/>
            <person name="Tsukatani N."/>
            <person name="Tanikawa S."/>
            <person name="Fujita N."/>
            <person name="Harayama S."/>
        </authorList>
    </citation>
    <scope>NUCLEOTIDE SEQUENCE [LARGE SCALE GENOMIC DNA]</scope>
    <source>
        <strain evidence="2">ATCC 9341 / DSM 348 / NBRC 103217 / DC2201</strain>
    </source>
</reference>
<evidence type="ECO:0000313" key="1">
    <source>
        <dbReference type="EMBL" id="BAG28572.1"/>
    </source>
</evidence>
<dbReference type="Proteomes" id="UP000008838">
    <property type="component" value="Chromosome"/>
</dbReference>
<name>B2GLC7_KOCRD</name>
<organism evidence="1 2">
    <name type="scientific">Kocuria rhizophila (strain ATCC 9341 / DSM 348 / NBRC 103217 / DC2201)</name>
    <dbReference type="NCBI Taxonomy" id="378753"/>
    <lineage>
        <taxon>Bacteria</taxon>
        <taxon>Bacillati</taxon>
        <taxon>Actinomycetota</taxon>
        <taxon>Actinomycetes</taxon>
        <taxon>Micrococcales</taxon>
        <taxon>Micrococcaceae</taxon>
        <taxon>Kocuria</taxon>
    </lineage>
</organism>
<accession>B2GLC7</accession>
<dbReference type="AlphaFoldDB" id="B2GLC7"/>
<dbReference type="EMBL" id="AP009152">
    <property type="protein sequence ID" value="BAG28572.1"/>
    <property type="molecule type" value="Genomic_DNA"/>
</dbReference>
<sequence>MCTATGRFQMNHPAYGPMEVVSYERVTHADTAPQGKQSSFAVYQGNTPVNYEVNRDATTLVSFGPAPMIGDQVWDVAGGTPVDKYGNLYLSSGEGVTVISPTDEGYSSNGTIPEANVITPYPTNPAGLTIDASGEPTILIKDVAPGGAPNGKTLEYIWNGSTFVLKK</sequence>
<dbReference type="KEGG" id="krh:KRH_02250"/>
<evidence type="ECO:0000313" key="2">
    <source>
        <dbReference type="Proteomes" id="UP000008838"/>
    </source>
</evidence>
<dbReference type="eggNOG" id="ENOG503429H">
    <property type="taxonomic scope" value="Bacteria"/>
</dbReference>
<gene>
    <name evidence="1" type="ordered locus">KRH_02250</name>
</gene>
<keyword evidence="2" id="KW-1185">Reference proteome</keyword>